<dbReference type="InterPro" id="IPR019999">
    <property type="entry name" value="Anth_synth_I-like"/>
</dbReference>
<dbReference type="EMBL" id="CP058649">
    <property type="protein sequence ID" value="QUI23697.1"/>
    <property type="molecule type" value="Genomic_DNA"/>
</dbReference>
<evidence type="ECO:0000256" key="12">
    <source>
        <dbReference type="ARBA" id="ARBA00023239"/>
    </source>
</evidence>
<evidence type="ECO:0000256" key="9">
    <source>
        <dbReference type="ARBA" id="ARBA00022822"/>
    </source>
</evidence>
<dbReference type="PANTHER" id="PTHR11236">
    <property type="entry name" value="AMINOBENZOATE/ANTHRANILATE SYNTHASE"/>
    <property type="match status" value="1"/>
</dbReference>
<reference evidence="18" key="1">
    <citation type="submission" date="2020-07" db="EMBL/GenBank/DDBJ databases">
        <title>Vallitalea pronyensis genome.</title>
        <authorList>
            <person name="Postec A."/>
        </authorList>
    </citation>
    <scope>NUCLEOTIDE SEQUENCE</scope>
    <source>
        <strain evidence="18">FatNI3</strain>
    </source>
</reference>
<feature type="domain" description="Anthranilate synthase component I N-terminal" evidence="17">
    <location>
        <begin position="16"/>
        <end position="154"/>
    </location>
</feature>
<dbReference type="PRINTS" id="PR00095">
    <property type="entry name" value="ANTSNTHASEI"/>
</dbReference>
<dbReference type="PANTHER" id="PTHR11236:SF48">
    <property type="entry name" value="ISOCHORISMATE SYNTHASE MENF"/>
    <property type="match status" value="1"/>
</dbReference>
<keyword evidence="10 15" id="KW-0460">Magnesium</keyword>
<proteinExistence type="inferred from homology"/>
<dbReference type="EC" id="4.1.3.27" evidence="5 15"/>
<gene>
    <name evidence="15 18" type="primary">trpE</name>
    <name evidence="18" type="ORF">HZI73_15975</name>
</gene>
<evidence type="ECO:0000259" key="17">
    <source>
        <dbReference type="Pfam" id="PF04715"/>
    </source>
</evidence>
<dbReference type="InterPro" id="IPR005801">
    <property type="entry name" value="ADC_synthase"/>
</dbReference>
<keyword evidence="12 15" id="KW-0456">Lyase</keyword>
<comment type="catalytic activity">
    <reaction evidence="14 15">
        <text>chorismate + L-glutamine = anthranilate + pyruvate + L-glutamate + H(+)</text>
        <dbReference type="Rhea" id="RHEA:21732"/>
        <dbReference type="ChEBI" id="CHEBI:15361"/>
        <dbReference type="ChEBI" id="CHEBI:15378"/>
        <dbReference type="ChEBI" id="CHEBI:16567"/>
        <dbReference type="ChEBI" id="CHEBI:29748"/>
        <dbReference type="ChEBI" id="CHEBI:29985"/>
        <dbReference type="ChEBI" id="CHEBI:58359"/>
        <dbReference type="EC" id="4.1.3.27"/>
    </reaction>
</comment>
<dbReference type="Proteomes" id="UP000683246">
    <property type="component" value="Chromosome"/>
</dbReference>
<evidence type="ECO:0000256" key="3">
    <source>
        <dbReference type="ARBA" id="ARBA00009562"/>
    </source>
</evidence>
<comment type="similarity">
    <text evidence="3 15">Belongs to the anthranilate synthase component I family.</text>
</comment>
<protein>
    <recommendedName>
        <fullName evidence="6 15">Anthranilate synthase component 1</fullName>
        <ecNumber evidence="5 15">4.1.3.27</ecNumber>
    </recommendedName>
</protein>
<evidence type="ECO:0000259" key="16">
    <source>
        <dbReference type="Pfam" id="PF00425"/>
    </source>
</evidence>
<dbReference type="KEGG" id="vpy:HZI73_15975"/>
<keyword evidence="11 15" id="KW-0057">Aromatic amino acid biosynthesis</keyword>
<comment type="cofactor">
    <cofactor evidence="1 15">
        <name>Mg(2+)</name>
        <dbReference type="ChEBI" id="CHEBI:18420"/>
    </cofactor>
</comment>
<dbReference type="GO" id="GO:0004049">
    <property type="term" value="F:anthranilate synthase activity"/>
    <property type="evidence" value="ECO:0007669"/>
    <property type="project" value="UniProtKB-EC"/>
</dbReference>
<evidence type="ECO:0000313" key="18">
    <source>
        <dbReference type="EMBL" id="QUI23697.1"/>
    </source>
</evidence>
<keyword evidence="19" id="KW-1185">Reference proteome</keyword>
<keyword evidence="9 15" id="KW-0822">Tryptophan biosynthesis</keyword>
<dbReference type="SUPFAM" id="SSF56322">
    <property type="entry name" value="ADC synthase"/>
    <property type="match status" value="1"/>
</dbReference>
<accession>A0A8J8SHR2</accession>
<comment type="function">
    <text evidence="13 15">Part of a heterotetrameric complex that catalyzes the two-step biosynthesis of anthranilate, an intermediate in the biosynthesis of L-tryptophan. In the first step, the glutamine-binding beta subunit (TrpG) of anthranilate synthase (AS) provides the glutamine amidotransferase activity which generates ammonia as a substrate that, along with chorismate, is used in the second step, catalyzed by the large alpha subunit of AS (TrpE) to produce anthranilate. In the absence of TrpG, TrpE can synthesize anthranilate directly from chorismate and high concentrations of ammonia.</text>
</comment>
<dbReference type="AlphaFoldDB" id="A0A8J8SHR2"/>
<comment type="pathway">
    <text evidence="2 15">Amino-acid biosynthesis; L-tryptophan biosynthesis; L-tryptophan from chorismate: step 1/5.</text>
</comment>
<keyword evidence="7 15" id="KW-0028">Amino-acid biosynthesis</keyword>
<comment type="subunit">
    <text evidence="4 15">Heterotetramer consisting of two non-identical subunits: a beta subunit (TrpG) and a large alpha subunit (TrpE).</text>
</comment>
<dbReference type="GO" id="GO:0000162">
    <property type="term" value="P:L-tryptophan biosynthetic process"/>
    <property type="evidence" value="ECO:0007669"/>
    <property type="project" value="UniProtKB-UniPathway"/>
</dbReference>
<sequence length="467" mass="53483">MKKITLKPYMDIISGDIDTPVTLYEKYVGEKIGFLLESNEQPKGRYSFIGTNPYMIIEGHADGKITVTKEDGQMLTKEGNPLEVVKDYLQAYEVMNETAIPFVGGAVGSVGYDMIRQYEDLDHINEDTIGVPDIHLLFVKEIIAYDHETHRIHLIVLEEEGSEGEKLAREKLQHMQLLLHQEYRHKALEQKKEDIFFRSHMKRSTFEEAVKKAKNYIYEGDIFQVVLSRRWSGKFKEKPFNIYRKLRQVNPSPYMFYFNFETYQIAGSSPEMLVEHRQGTIRNCPIAGTIRRGATEEEDSKLAAQLLADEKEQAEHTMLVDLGRNDMGKVSKIGSVHIKSFMEVYKYSHVMHLVTLLEGQKRQDMDIFQTLMSFLPAGTLSGAPKIRAMEIIDELEDEKRGIYGGAIGYFGFDEDMDMCIAIRTMVMKDNTIYLQAGAGIVADSDERKEYEETENKVKGLMVAIKGC</sequence>
<dbReference type="InterPro" id="IPR005256">
    <property type="entry name" value="Anth_synth_I_PabB"/>
</dbReference>
<evidence type="ECO:0000256" key="5">
    <source>
        <dbReference type="ARBA" id="ARBA00012266"/>
    </source>
</evidence>
<dbReference type="InterPro" id="IPR006805">
    <property type="entry name" value="Anth_synth_I_N"/>
</dbReference>
<dbReference type="Pfam" id="PF04715">
    <property type="entry name" value="Anth_synt_I_N"/>
    <property type="match status" value="1"/>
</dbReference>
<evidence type="ECO:0000313" key="19">
    <source>
        <dbReference type="Proteomes" id="UP000683246"/>
    </source>
</evidence>
<keyword evidence="8 15" id="KW-0479">Metal-binding</keyword>
<evidence type="ECO:0000256" key="4">
    <source>
        <dbReference type="ARBA" id="ARBA00011575"/>
    </source>
</evidence>
<dbReference type="NCBIfam" id="TIGR00564">
    <property type="entry name" value="trpE_most"/>
    <property type="match status" value="1"/>
</dbReference>
<evidence type="ECO:0000256" key="11">
    <source>
        <dbReference type="ARBA" id="ARBA00023141"/>
    </source>
</evidence>
<evidence type="ECO:0000256" key="10">
    <source>
        <dbReference type="ARBA" id="ARBA00022842"/>
    </source>
</evidence>
<evidence type="ECO:0000256" key="1">
    <source>
        <dbReference type="ARBA" id="ARBA00001946"/>
    </source>
</evidence>
<evidence type="ECO:0000256" key="8">
    <source>
        <dbReference type="ARBA" id="ARBA00022723"/>
    </source>
</evidence>
<evidence type="ECO:0000256" key="6">
    <source>
        <dbReference type="ARBA" id="ARBA00020653"/>
    </source>
</evidence>
<evidence type="ECO:0000256" key="13">
    <source>
        <dbReference type="ARBA" id="ARBA00025634"/>
    </source>
</evidence>
<dbReference type="RefSeq" id="WP_212694382.1">
    <property type="nucleotide sequence ID" value="NZ_CP058649.1"/>
</dbReference>
<name>A0A8J8SHR2_9FIRM</name>
<organism evidence="18 19">
    <name type="scientific">Vallitalea pronyensis</name>
    <dbReference type="NCBI Taxonomy" id="1348613"/>
    <lineage>
        <taxon>Bacteria</taxon>
        <taxon>Bacillati</taxon>
        <taxon>Bacillota</taxon>
        <taxon>Clostridia</taxon>
        <taxon>Lachnospirales</taxon>
        <taxon>Vallitaleaceae</taxon>
        <taxon>Vallitalea</taxon>
    </lineage>
</organism>
<dbReference type="InterPro" id="IPR015890">
    <property type="entry name" value="Chorismate_C"/>
</dbReference>
<dbReference type="Gene3D" id="3.60.120.10">
    <property type="entry name" value="Anthranilate synthase"/>
    <property type="match status" value="1"/>
</dbReference>
<evidence type="ECO:0000256" key="2">
    <source>
        <dbReference type="ARBA" id="ARBA00004873"/>
    </source>
</evidence>
<dbReference type="Pfam" id="PF00425">
    <property type="entry name" value="Chorismate_bind"/>
    <property type="match status" value="1"/>
</dbReference>
<dbReference type="GO" id="GO:0046872">
    <property type="term" value="F:metal ion binding"/>
    <property type="evidence" value="ECO:0007669"/>
    <property type="project" value="UniProtKB-KW"/>
</dbReference>
<feature type="domain" description="Chorismate-utilising enzyme C-terminal" evidence="16">
    <location>
        <begin position="203"/>
        <end position="456"/>
    </location>
</feature>
<evidence type="ECO:0000256" key="14">
    <source>
        <dbReference type="ARBA" id="ARBA00047683"/>
    </source>
</evidence>
<dbReference type="UniPathway" id="UPA00035">
    <property type="reaction ID" value="UER00040"/>
</dbReference>
<evidence type="ECO:0000256" key="7">
    <source>
        <dbReference type="ARBA" id="ARBA00022605"/>
    </source>
</evidence>
<evidence type="ECO:0000256" key="15">
    <source>
        <dbReference type="RuleBase" id="RU364045"/>
    </source>
</evidence>